<keyword evidence="4" id="KW-1185">Reference proteome</keyword>
<dbReference type="Gene3D" id="3.40.50.720">
    <property type="entry name" value="NAD(P)-binding Rossmann-like Domain"/>
    <property type="match status" value="1"/>
</dbReference>
<dbReference type="PANTHER" id="PTHR42879:SF2">
    <property type="entry name" value="3-OXOACYL-[ACYL-CARRIER-PROTEIN] REDUCTASE FABG"/>
    <property type="match status" value="1"/>
</dbReference>
<sequence length="251" mass="27386">MSSTTWNYSNRKALVTGGSNGIGRAVVKKLVKAGAFVYFTYCRDEDGAYQLMNECNESCERVRAIRCDNASKNDIDDLARAVCPKGERRLDYLVHCAGVISHAPFHAMDEDKWNYLMDVNLHSVFRLSKALIRPILSCKGSIVTVTSTAGIVGSAGQINYCSSKAGLIGFTKALSKDMAGLEVRVNAVAPGFIETSMQDLLPEKHRHEIENLITVRRFGEPDEVASAIMFLLSDAASYITGQILVVDGGVI</sequence>
<dbReference type="RefSeq" id="WP_378139905.1">
    <property type="nucleotide sequence ID" value="NZ_JBHSMI010000067.1"/>
</dbReference>
<dbReference type="SMART" id="SM00822">
    <property type="entry name" value="PKS_KR"/>
    <property type="match status" value="1"/>
</dbReference>
<evidence type="ECO:0000256" key="1">
    <source>
        <dbReference type="ARBA" id="ARBA00006484"/>
    </source>
</evidence>
<dbReference type="InterPro" id="IPR036291">
    <property type="entry name" value="NAD(P)-bd_dom_sf"/>
</dbReference>
<organism evidence="3 4">
    <name type="scientific">Cohnella soli</name>
    <dbReference type="NCBI Taxonomy" id="425005"/>
    <lineage>
        <taxon>Bacteria</taxon>
        <taxon>Bacillati</taxon>
        <taxon>Bacillota</taxon>
        <taxon>Bacilli</taxon>
        <taxon>Bacillales</taxon>
        <taxon>Paenibacillaceae</taxon>
        <taxon>Cohnella</taxon>
    </lineage>
</organism>
<proteinExistence type="inferred from homology"/>
<dbReference type="SUPFAM" id="SSF51735">
    <property type="entry name" value="NAD(P)-binding Rossmann-fold domains"/>
    <property type="match status" value="1"/>
</dbReference>
<dbReference type="NCBIfam" id="NF009466">
    <property type="entry name" value="PRK12826.1-2"/>
    <property type="match status" value="1"/>
</dbReference>
<comment type="caution">
    <text evidence="3">The sequence shown here is derived from an EMBL/GenBank/DDBJ whole genome shotgun (WGS) entry which is preliminary data.</text>
</comment>
<dbReference type="PRINTS" id="PR00080">
    <property type="entry name" value="SDRFAMILY"/>
</dbReference>
<dbReference type="EC" id="1.1.1.-" evidence="3"/>
<dbReference type="EMBL" id="JBHSMI010000067">
    <property type="protein sequence ID" value="MFC5407333.1"/>
    <property type="molecule type" value="Genomic_DNA"/>
</dbReference>
<dbReference type="PROSITE" id="PS00061">
    <property type="entry name" value="ADH_SHORT"/>
    <property type="match status" value="1"/>
</dbReference>
<protein>
    <submittedName>
        <fullName evidence="3">SDR family NAD(P)-dependent oxidoreductase</fullName>
        <ecNumber evidence="3">1.1.1.-</ecNumber>
    </submittedName>
</protein>
<dbReference type="GO" id="GO:0016491">
    <property type="term" value="F:oxidoreductase activity"/>
    <property type="evidence" value="ECO:0007669"/>
    <property type="project" value="UniProtKB-KW"/>
</dbReference>
<accession>A0ABW0I3V1</accession>
<evidence type="ECO:0000313" key="4">
    <source>
        <dbReference type="Proteomes" id="UP001596113"/>
    </source>
</evidence>
<feature type="domain" description="Ketoreductase" evidence="2">
    <location>
        <begin position="11"/>
        <end position="195"/>
    </location>
</feature>
<dbReference type="InterPro" id="IPR057326">
    <property type="entry name" value="KR_dom"/>
</dbReference>
<evidence type="ECO:0000259" key="2">
    <source>
        <dbReference type="SMART" id="SM00822"/>
    </source>
</evidence>
<name>A0ABW0I3V1_9BACL</name>
<dbReference type="InterPro" id="IPR020904">
    <property type="entry name" value="Sc_DH/Rdtase_CS"/>
</dbReference>
<dbReference type="Pfam" id="PF13561">
    <property type="entry name" value="adh_short_C2"/>
    <property type="match status" value="1"/>
</dbReference>
<gene>
    <name evidence="3" type="ORF">ACFPOF_31775</name>
</gene>
<dbReference type="InterPro" id="IPR002347">
    <property type="entry name" value="SDR_fam"/>
</dbReference>
<comment type="similarity">
    <text evidence="1">Belongs to the short-chain dehydrogenases/reductases (SDR) family.</text>
</comment>
<dbReference type="PRINTS" id="PR00081">
    <property type="entry name" value="GDHRDH"/>
</dbReference>
<dbReference type="PANTHER" id="PTHR42879">
    <property type="entry name" value="3-OXOACYL-(ACYL-CARRIER-PROTEIN) REDUCTASE"/>
    <property type="match status" value="1"/>
</dbReference>
<reference evidence="4" key="1">
    <citation type="journal article" date="2019" name="Int. J. Syst. Evol. Microbiol.">
        <title>The Global Catalogue of Microorganisms (GCM) 10K type strain sequencing project: providing services to taxonomists for standard genome sequencing and annotation.</title>
        <authorList>
            <consortium name="The Broad Institute Genomics Platform"/>
            <consortium name="The Broad Institute Genome Sequencing Center for Infectious Disease"/>
            <person name="Wu L."/>
            <person name="Ma J."/>
        </authorList>
    </citation>
    <scope>NUCLEOTIDE SEQUENCE [LARGE SCALE GENOMIC DNA]</scope>
    <source>
        <strain evidence="4">CGMCC 1.18575</strain>
    </source>
</reference>
<evidence type="ECO:0000313" key="3">
    <source>
        <dbReference type="EMBL" id="MFC5407333.1"/>
    </source>
</evidence>
<dbReference type="Proteomes" id="UP001596113">
    <property type="component" value="Unassembled WGS sequence"/>
</dbReference>
<dbReference type="InterPro" id="IPR050259">
    <property type="entry name" value="SDR"/>
</dbReference>
<keyword evidence="3" id="KW-0560">Oxidoreductase</keyword>